<keyword evidence="3" id="KW-0677">Repeat</keyword>
<dbReference type="GO" id="GO:0006351">
    <property type="term" value="P:DNA-templated transcription"/>
    <property type="evidence" value="ECO:0007669"/>
    <property type="project" value="InterPro"/>
</dbReference>
<evidence type="ECO:0000256" key="2">
    <source>
        <dbReference type="ARBA" id="ARBA00009448"/>
    </source>
</evidence>
<evidence type="ECO:0000313" key="9">
    <source>
        <dbReference type="EMBL" id="KAJ1977301.1"/>
    </source>
</evidence>
<comment type="caution">
    <text evidence="9">The sequence shown here is derived from an EMBL/GenBank/DDBJ whole genome shotgun (WGS) entry which is preliminary data.</text>
</comment>
<dbReference type="Gene3D" id="6.10.140.1200">
    <property type="match status" value="1"/>
</dbReference>
<evidence type="ECO:0000256" key="1">
    <source>
        <dbReference type="ARBA" id="ARBA00004123"/>
    </source>
</evidence>
<proteinExistence type="inferred from homology"/>
<dbReference type="EMBL" id="JANBQB010000359">
    <property type="protein sequence ID" value="KAJ1977301.1"/>
    <property type="molecule type" value="Genomic_DNA"/>
</dbReference>
<reference evidence="9" key="1">
    <citation type="submission" date="2022-07" db="EMBL/GenBank/DDBJ databases">
        <title>Phylogenomic reconstructions and comparative analyses of Kickxellomycotina fungi.</title>
        <authorList>
            <person name="Reynolds N.K."/>
            <person name="Stajich J.E."/>
            <person name="Barry K."/>
            <person name="Grigoriev I.V."/>
            <person name="Crous P."/>
            <person name="Smith M.E."/>
        </authorList>
    </citation>
    <scope>NUCLEOTIDE SEQUENCE</scope>
    <source>
        <strain evidence="9">RSA 567</strain>
    </source>
</reference>
<feature type="compositionally biased region" description="Polar residues" evidence="7">
    <location>
        <begin position="147"/>
        <end position="158"/>
    </location>
</feature>
<dbReference type="GO" id="GO:0000439">
    <property type="term" value="C:transcription factor TFIIH core complex"/>
    <property type="evidence" value="ECO:0007669"/>
    <property type="project" value="InterPro"/>
</dbReference>
<comment type="subcellular location">
    <subcellularLocation>
        <location evidence="1">Nucleus</location>
    </subcellularLocation>
</comment>
<dbReference type="SUPFAM" id="SSF50729">
    <property type="entry name" value="PH domain-like"/>
    <property type="match status" value="1"/>
</dbReference>
<keyword evidence="6" id="KW-0539">Nucleus</keyword>
<dbReference type="GO" id="GO:0006289">
    <property type="term" value="P:nucleotide-excision repair"/>
    <property type="evidence" value="ECO:0007669"/>
    <property type="project" value="InterPro"/>
</dbReference>
<dbReference type="PROSITE" id="PS50858">
    <property type="entry name" value="BSD"/>
    <property type="match status" value="2"/>
</dbReference>
<feature type="compositionally biased region" description="Polar residues" evidence="7">
    <location>
        <begin position="111"/>
        <end position="129"/>
    </location>
</feature>
<dbReference type="CDD" id="cd13229">
    <property type="entry name" value="PH_TFIIH"/>
    <property type="match status" value="1"/>
</dbReference>
<protein>
    <submittedName>
        <fullName evidence="9">RNA polymerase II transcription factor B subunit 1</fullName>
    </submittedName>
</protein>
<feature type="domain" description="BSD" evidence="8">
    <location>
        <begin position="173"/>
        <end position="229"/>
    </location>
</feature>
<organism evidence="9 10">
    <name type="scientific">Dimargaris verticillata</name>
    <dbReference type="NCBI Taxonomy" id="2761393"/>
    <lineage>
        <taxon>Eukaryota</taxon>
        <taxon>Fungi</taxon>
        <taxon>Fungi incertae sedis</taxon>
        <taxon>Zoopagomycota</taxon>
        <taxon>Kickxellomycotina</taxon>
        <taxon>Dimargaritomycetes</taxon>
        <taxon>Dimargaritales</taxon>
        <taxon>Dimargaritaceae</taxon>
        <taxon>Dimargaris</taxon>
    </lineage>
</organism>
<sequence>MAMWEPDEEVVCQASVDCNAQPGKLYLTNHRLGWALQGASQLTVAIAHANIKSQMVSKAGGKKIMLKVLAHQPVGKDGSFTFVFPPSSNALTDRDQFVDTITDIIRRQRPQENGPNGTVAPLSSKSTGLPLSARPTAPTDSTKRASHTQSAASPRPQTSVAAALLPHSLSSWPSTSSPVPLTKQEITIRRTVLSNNPELAKLHRDLVQSGYVHEEEFWTTRRHLLDNERAVLEQQRGQSSSWPDLVPAAQDGQNFTYSLTREKMYSIFQHHPRVQQAYKEHVPHSLSEEAFWKRFLASKLFHRDRAATSHSIMQDEIFDKCLEEEEKEAADSLTRRLELGGLHRFLDISRTQDDHMETGNKPDIAMTAGKVGESRFLIKSFNRHSETVLRAHLEGSQSAMGSHDMARELVIEDLEAPAAPNPVALQIANQQRYLESQGHTVGGDQTKESGGDSSGTSTEVTHQVDPNATLQTFVQHFDQANFMLYANQEPTAQTAATVLDEMFHLIDQQASILAAQGQQDLPIPAPFKQAVASCHVSGHEMLRHLWASLSAPVTDEKFQRATKIMDAIAAVKDSIRGVMTKTQRESTVEIQRVVEAVLKPLQTAITAGTAEFEQAKTKRRGA</sequence>
<evidence type="ECO:0000256" key="5">
    <source>
        <dbReference type="ARBA" id="ARBA00023163"/>
    </source>
</evidence>
<gene>
    <name evidence="9" type="primary">TFB1</name>
    <name evidence="9" type="ORF">H4R34_003632</name>
</gene>
<dbReference type="InterPro" id="IPR005607">
    <property type="entry name" value="BSD_dom"/>
</dbReference>
<dbReference type="OrthoDB" id="360521at2759"/>
<evidence type="ECO:0000256" key="3">
    <source>
        <dbReference type="ARBA" id="ARBA00022737"/>
    </source>
</evidence>
<feature type="domain" description="BSD" evidence="8">
    <location>
        <begin position="251"/>
        <end position="303"/>
    </location>
</feature>
<evidence type="ECO:0000313" key="10">
    <source>
        <dbReference type="Proteomes" id="UP001151582"/>
    </source>
</evidence>
<dbReference type="Pfam" id="PF08567">
    <property type="entry name" value="PH_TFIIH"/>
    <property type="match status" value="1"/>
</dbReference>
<dbReference type="Gene3D" id="1.10.3970.10">
    <property type="entry name" value="BSD domain"/>
    <property type="match status" value="1"/>
</dbReference>
<dbReference type="AlphaFoldDB" id="A0A9W8ECF5"/>
<evidence type="ECO:0000256" key="6">
    <source>
        <dbReference type="ARBA" id="ARBA00023242"/>
    </source>
</evidence>
<dbReference type="InterPro" id="IPR013876">
    <property type="entry name" value="TFIIH_BTF_p62_N"/>
</dbReference>
<keyword evidence="4" id="KW-0805">Transcription regulation</keyword>
<dbReference type="Proteomes" id="UP001151582">
    <property type="component" value="Unassembled WGS sequence"/>
</dbReference>
<feature type="region of interest" description="Disordered" evidence="7">
    <location>
        <begin position="106"/>
        <end position="158"/>
    </location>
</feature>
<dbReference type="SMART" id="SM00751">
    <property type="entry name" value="BSD"/>
    <property type="match status" value="2"/>
</dbReference>
<dbReference type="Gene3D" id="2.30.29.30">
    <property type="entry name" value="Pleckstrin-homology domain (PH domain)/Phosphotyrosine-binding domain (PTB)"/>
    <property type="match status" value="1"/>
</dbReference>
<comment type="similarity">
    <text evidence="2">Belongs to the TFB1 family.</text>
</comment>
<accession>A0A9W8ECF5</accession>
<evidence type="ECO:0000256" key="7">
    <source>
        <dbReference type="SAM" id="MobiDB-lite"/>
    </source>
</evidence>
<dbReference type="Pfam" id="PF03909">
    <property type="entry name" value="BSD"/>
    <property type="match status" value="1"/>
</dbReference>
<dbReference type="SUPFAM" id="SSF140383">
    <property type="entry name" value="BSD domain-like"/>
    <property type="match status" value="2"/>
</dbReference>
<dbReference type="InterPro" id="IPR011993">
    <property type="entry name" value="PH-like_dom_sf"/>
</dbReference>
<evidence type="ECO:0000259" key="8">
    <source>
        <dbReference type="PROSITE" id="PS50858"/>
    </source>
</evidence>
<dbReference type="InterPro" id="IPR027079">
    <property type="entry name" value="Tfb1/GTF2H1"/>
</dbReference>
<name>A0A9W8ECF5_9FUNG</name>
<keyword evidence="5" id="KW-0804">Transcription</keyword>
<feature type="region of interest" description="Disordered" evidence="7">
    <location>
        <begin position="439"/>
        <end position="464"/>
    </location>
</feature>
<evidence type="ECO:0000256" key="4">
    <source>
        <dbReference type="ARBA" id="ARBA00023015"/>
    </source>
</evidence>
<dbReference type="InterPro" id="IPR035925">
    <property type="entry name" value="BSD_dom_sf"/>
</dbReference>
<keyword evidence="10" id="KW-1185">Reference proteome</keyword>
<dbReference type="PANTHER" id="PTHR12856">
    <property type="entry name" value="TRANSCRIPTION INITIATION FACTOR IIH-RELATED"/>
    <property type="match status" value="1"/>
</dbReference>